<name>A0A816R6A4_BRANA</name>
<proteinExistence type="predicted"/>
<dbReference type="AlphaFoldDB" id="A0A816R6A4"/>
<evidence type="ECO:0000313" key="1">
    <source>
        <dbReference type="EMBL" id="CAF2070995.1"/>
    </source>
</evidence>
<dbReference type="EMBL" id="HG994365">
    <property type="protein sequence ID" value="CAF2070995.1"/>
    <property type="molecule type" value="Genomic_DNA"/>
</dbReference>
<sequence>GSTPDQEDEWPKLVTSIAHNEGVLSLRSPQVGEPASLFVAVGACVRAAPTIFHSLIL</sequence>
<accession>A0A816R6A4</accession>
<dbReference type="Proteomes" id="UP001295469">
    <property type="component" value="Chromosome C01"/>
</dbReference>
<protein>
    <submittedName>
        <fullName evidence="1">(rape) hypothetical protein</fullName>
    </submittedName>
</protein>
<feature type="non-terminal residue" evidence="1">
    <location>
        <position position="1"/>
    </location>
</feature>
<organism evidence="1">
    <name type="scientific">Brassica napus</name>
    <name type="common">Rape</name>
    <dbReference type="NCBI Taxonomy" id="3708"/>
    <lineage>
        <taxon>Eukaryota</taxon>
        <taxon>Viridiplantae</taxon>
        <taxon>Streptophyta</taxon>
        <taxon>Embryophyta</taxon>
        <taxon>Tracheophyta</taxon>
        <taxon>Spermatophyta</taxon>
        <taxon>Magnoliopsida</taxon>
        <taxon>eudicotyledons</taxon>
        <taxon>Gunneridae</taxon>
        <taxon>Pentapetalae</taxon>
        <taxon>rosids</taxon>
        <taxon>malvids</taxon>
        <taxon>Brassicales</taxon>
        <taxon>Brassicaceae</taxon>
        <taxon>Brassiceae</taxon>
        <taxon>Brassica</taxon>
    </lineage>
</organism>
<gene>
    <name evidence="1" type="ORF">DARMORV10_C01P18120.1</name>
</gene>
<reference evidence="1" key="1">
    <citation type="submission" date="2021-01" db="EMBL/GenBank/DDBJ databases">
        <authorList>
            <consortium name="Genoscope - CEA"/>
            <person name="William W."/>
        </authorList>
    </citation>
    <scope>NUCLEOTIDE SEQUENCE</scope>
</reference>